<dbReference type="EMBL" id="CAJVQC010006884">
    <property type="protein sequence ID" value="CAG8572696.1"/>
    <property type="molecule type" value="Genomic_DNA"/>
</dbReference>
<accession>A0ACA9M6S2</accession>
<name>A0ACA9M6S2_9GLOM</name>
<dbReference type="Proteomes" id="UP000789920">
    <property type="component" value="Unassembled WGS sequence"/>
</dbReference>
<gene>
    <name evidence="1" type="ORF">RPERSI_LOCUS4822</name>
</gene>
<evidence type="ECO:0000313" key="2">
    <source>
        <dbReference type="Proteomes" id="UP000789920"/>
    </source>
</evidence>
<proteinExistence type="predicted"/>
<protein>
    <submittedName>
        <fullName evidence="1">29712_t:CDS:1</fullName>
    </submittedName>
</protein>
<organism evidence="1 2">
    <name type="scientific">Racocetra persica</name>
    <dbReference type="NCBI Taxonomy" id="160502"/>
    <lineage>
        <taxon>Eukaryota</taxon>
        <taxon>Fungi</taxon>
        <taxon>Fungi incertae sedis</taxon>
        <taxon>Mucoromycota</taxon>
        <taxon>Glomeromycotina</taxon>
        <taxon>Glomeromycetes</taxon>
        <taxon>Diversisporales</taxon>
        <taxon>Gigasporaceae</taxon>
        <taxon>Racocetra</taxon>
    </lineage>
</organism>
<keyword evidence="2" id="KW-1185">Reference proteome</keyword>
<reference evidence="1" key="1">
    <citation type="submission" date="2021-06" db="EMBL/GenBank/DDBJ databases">
        <authorList>
            <person name="Kallberg Y."/>
            <person name="Tangrot J."/>
            <person name="Rosling A."/>
        </authorList>
    </citation>
    <scope>NUCLEOTIDE SEQUENCE</scope>
    <source>
        <strain evidence="1">MA461A</strain>
    </source>
</reference>
<sequence>MLSKEILNQLRYSSYWQRPYTHDLDVLVRNLELRTKESKKVLALKHKLEKSESTNKKNVAPSVDHLTKLELFQVVLLIPRLLSITTNYTTTSASSR</sequence>
<feature type="non-terminal residue" evidence="1">
    <location>
        <position position="96"/>
    </location>
</feature>
<comment type="caution">
    <text evidence="1">The sequence shown here is derived from an EMBL/GenBank/DDBJ whole genome shotgun (WGS) entry which is preliminary data.</text>
</comment>
<evidence type="ECO:0000313" key="1">
    <source>
        <dbReference type="EMBL" id="CAG8572696.1"/>
    </source>
</evidence>